<sequence length="42" mass="4838">MSDNKHENYELLNLIGYGLAKFDMDFVNEFGFKTKTAFGTCQ</sequence>
<dbReference type="EMBL" id="FR695877">
    <property type="protein sequence ID" value="CBX30956.1"/>
    <property type="molecule type" value="Genomic_DNA"/>
</dbReference>
<name>E1YLH3_9BACT</name>
<proteinExistence type="predicted"/>
<gene>
    <name evidence="1" type="ORF">N47_E44680</name>
</gene>
<organism evidence="1">
    <name type="scientific">uncultured Desulfobacterium sp</name>
    <dbReference type="NCBI Taxonomy" id="201089"/>
    <lineage>
        <taxon>Bacteria</taxon>
        <taxon>Pseudomonadati</taxon>
        <taxon>Thermodesulfobacteriota</taxon>
        <taxon>Desulfobacteria</taxon>
        <taxon>Desulfobacterales</taxon>
        <taxon>Desulfobacteriaceae</taxon>
        <taxon>Desulfobacterium</taxon>
        <taxon>environmental samples</taxon>
    </lineage>
</organism>
<reference evidence="1" key="1">
    <citation type="journal article" date="2011" name="Environ. Microbiol.">
        <title>Genomic insights into the metabolic potential of the polycyclic aromatic hydrocarbon degrading sulfate-reducing Deltaproteobacterium N47.</title>
        <authorList>
            <person name="Bergmann F."/>
            <person name="Selesi D."/>
            <person name="Weinmaier T."/>
            <person name="Tischler P."/>
            <person name="Rattei T."/>
            <person name="Meckenstock R.U."/>
        </authorList>
    </citation>
    <scope>NUCLEOTIDE SEQUENCE</scope>
</reference>
<dbReference type="AlphaFoldDB" id="E1YLH3"/>
<evidence type="ECO:0000313" key="1">
    <source>
        <dbReference type="EMBL" id="CBX30956.1"/>
    </source>
</evidence>
<accession>E1YLH3</accession>
<protein>
    <submittedName>
        <fullName evidence="1">Uncharacterized protein</fullName>
    </submittedName>
</protein>